<comment type="subcellular location">
    <subcellularLocation>
        <location evidence="1">Nucleus</location>
        <location evidence="1">Nucleolus</location>
    </subcellularLocation>
</comment>
<feature type="region of interest" description="Disordered" evidence="5">
    <location>
        <begin position="50"/>
        <end position="186"/>
    </location>
</feature>
<feature type="compositionally biased region" description="Basic and acidic residues" evidence="5">
    <location>
        <begin position="1"/>
        <end position="19"/>
    </location>
</feature>
<keyword evidence="3" id="KW-0175">Coiled coil</keyword>
<dbReference type="InterPro" id="IPR039754">
    <property type="entry name" value="Esf1"/>
</dbReference>
<dbReference type="Pfam" id="PF25121">
    <property type="entry name" value="RRM_ESF1"/>
    <property type="match status" value="1"/>
</dbReference>
<organism evidence="8 9">
    <name type="scientific">Mytilus coruscus</name>
    <name type="common">Sea mussel</name>
    <dbReference type="NCBI Taxonomy" id="42192"/>
    <lineage>
        <taxon>Eukaryota</taxon>
        <taxon>Metazoa</taxon>
        <taxon>Spiralia</taxon>
        <taxon>Lophotrochozoa</taxon>
        <taxon>Mollusca</taxon>
        <taxon>Bivalvia</taxon>
        <taxon>Autobranchia</taxon>
        <taxon>Pteriomorphia</taxon>
        <taxon>Mytilida</taxon>
        <taxon>Mytiloidea</taxon>
        <taxon>Mytilidae</taxon>
        <taxon>Mytilinae</taxon>
        <taxon>Mytilus</taxon>
    </lineage>
</organism>
<feature type="compositionally biased region" description="Basic and acidic residues" evidence="5">
    <location>
        <begin position="764"/>
        <end position="780"/>
    </location>
</feature>
<dbReference type="GO" id="GO:0005730">
    <property type="term" value="C:nucleolus"/>
    <property type="evidence" value="ECO:0007669"/>
    <property type="project" value="UniProtKB-SubCell"/>
</dbReference>
<dbReference type="GO" id="GO:0003723">
    <property type="term" value="F:RNA binding"/>
    <property type="evidence" value="ECO:0007669"/>
    <property type="project" value="TreeGrafter"/>
</dbReference>
<dbReference type="Proteomes" id="UP000507470">
    <property type="component" value="Unassembled WGS sequence"/>
</dbReference>
<evidence type="ECO:0000256" key="2">
    <source>
        <dbReference type="ARBA" id="ARBA00009087"/>
    </source>
</evidence>
<dbReference type="OrthoDB" id="431825at2759"/>
<evidence type="ECO:0000256" key="4">
    <source>
        <dbReference type="ARBA" id="ARBA00023242"/>
    </source>
</evidence>
<feature type="region of interest" description="Disordered" evidence="5">
    <location>
        <begin position="763"/>
        <end position="849"/>
    </location>
</feature>
<feature type="compositionally biased region" description="Basic and acidic residues" evidence="5">
    <location>
        <begin position="802"/>
        <end position="823"/>
    </location>
</feature>
<feature type="compositionally biased region" description="Basic and acidic residues" evidence="5">
    <location>
        <begin position="458"/>
        <end position="470"/>
    </location>
</feature>
<comment type="similarity">
    <text evidence="2">Belongs to the ESF1 family.</text>
</comment>
<evidence type="ECO:0000256" key="1">
    <source>
        <dbReference type="ARBA" id="ARBA00004604"/>
    </source>
</evidence>
<feature type="compositionally biased region" description="Acidic residues" evidence="5">
    <location>
        <begin position="129"/>
        <end position="152"/>
    </location>
</feature>
<feature type="compositionally biased region" description="Acidic residues" evidence="5">
    <location>
        <begin position="273"/>
        <end position="282"/>
    </location>
</feature>
<feature type="compositionally biased region" description="Acidic residues" evidence="5">
    <location>
        <begin position="171"/>
        <end position="186"/>
    </location>
</feature>
<dbReference type="GO" id="GO:0006364">
    <property type="term" value="P:rRNA processing"/>
    <property type="evidence" value="ECO:0007669"/>
    <property type="project" value="InterPro"/>
</dbReference>
<feature type="region of interest" description="Disordered" evidence="5">
    <location>
        <begin position="414"/>
        <end position="483"/>
    </location>
</feature>
<dbReference type="EMBL" id="CACVKT020007420">
    <property type="protein sequence ID" value="CAC5407467.1"/>
    <property type="molecule type" value="Genomic_DNA"/>
</dbReference>
<dbReference type="InterPro" id="IPR056750">
    <property type="entry name" value="RRM_ESF1"/>
</dbReference>
<feature type="compositionally biased region" description="Basic and acidic residues" evidence="5">
    <location>
        <begin position="116"/>
        <end position="128"/>
    </location>
</feature>
<feature type="compositionally biased region" description="Basic residues" evidence="5">
    <location>
        <begin position="566"/>
        <end position="577"/>
    </location>
</feature>
<gene>
    <name evidence="8" type="ORF">MCOR_40942</name>
</gene>
<sequence length="2007" mass="229163">MDEISKDSRFSQIKNDPKFRRMPRKEKKVKIDKRFKDMFSDKKFKLKYSVDKRGRPIQSTTDENFKKYYDISDSDDDDDDKEDDNEEEDNGDESNEIPKKSSQKQKLKTTLQQSSDVHEELEKSCNNEDHEELEKDSDNDEEDKEDESESEESGLGSGPDLARGEGNVETSSEEEESDEEEFDNDENLVINIADLDKDAVEAPEITSRLAVCNLDWDRVKAQDIFVLLQSFKPTGGLIKYVKVYPSEFGIQRMEMEALKGPMELTETPLADQDSNDQDDEEGGGFHTEKLRRYQLNRLKYYYAVVECDSQETANKIYEECDNMEYESSSNKLDLRFIPEDMTFDREPKTVCTEPPTSYTPSLYFTTALCQSKVDLTWDETDQDRLKVTMNPSIGKRTKKGKGEVKEEDFKAYLASSSEDEADDKAGPLGNLDFGDEESESEDEEQQINKYKSLVQSIKESEEKKKKRDVEMEITWEPGLKESAEKIIKKKAKEKGMTVWDKYLEKKKEKKQTKRDDKKNQDKSKVVEEEDSESQSGEEAFSDDDVPEDLKSDPFFQHSDDEDNPKMKKKNKGKKKFKGKETQEEKELKEKQKAELSLLMMDEDNDEDDKKHFSLKKLVQNDSKKKKKKLQKGKQESKKDDHDEFKIDTKDPRFEALYTSHMYNVDPSAPEYKKTKGMKDIIDAKQIFRKTDNKRKSSQIDQNVIKTKTAKVNDDTRQTKDTSLQKLVESVKQLTFCTTCVIKFNVSAFGLVLAVVSYASAQRNPYDKNEGTKDLPTKTDTDNVNSIDNKEPASVRDPAVDEDSSKTDDTARNDEPVKNDEKVQKGSGSIDGTDDENGPPHGKTDGFHCDKIPSSSMRAFNFDEQSGKKTFSEPFKVMMRKSQDDKEILMKLQTLAGMLEEFLKSLHPLSTKMAIRKMFRSLDLSNQRILIRIKSLFRLGSNEDFTVEEFNDFINIIRVLDEEPMNGAVSRMNDQMLELLCTDHVIKFPCLTMFDALEAMKSKSASCLQFDNIPNKIKFVSLIVKWDKSPKDWQTDNWEEIIQTYMDVFVNNNILHHHIPEDIILKMWQPISQRCKNMQNSQQILVKKIKGAFGKLNEGMQGEYKRPVIGFIRKCGGDASEFVTKEEEVNDFKPGDSKSMSSRRRAEMARNVPTVLGKRPSELTTEEIIQYIELLMSNRNFLKQLNPDNLKMAICEIGKMKDLKLKSVIKFKQVMMAKIPEYKNIESYDIAKIQCLHHLLAGYNRKQIDRIPEDVIGAFISDGLLKDVRFRCLPGTLKAEEMLNFGKMLRCFKAKHWEDVKPEDFTDEVIEQLADGYEIRNEKPRRNVMRAILDLATQREGAIDKIARTYLGSFLPEGVGKGYIIARQLQNGMEAIMQCTCEEAKTCWKEVVDTLGPISEWDLSYITKLAGSTIWYGMDLGTIGNIPDSILYTFPPEELMSTNCSSFKQIELMFRRSRNVREEDAFASNTLTDYETEENAAKGLQWFYNASMEELRKYNEETREEICKELGAVDIARVSIQDIREKIQICSWCTASVLTNEIFEKCGILMCGLSKSQIMNIDADAFQKYAKDLCEKCPWNDEYKNVLIRTGMQSEAINSEMQSFTEVDVCTLGTCTKSLSKEQLESIPLEILYTSNECITESSEEKKSNMLDRKKRGIKKDLTDEEETKEKEMEIDYSGVLLKSVEEMLQDSISGTSRRRRSVGFTLTCDALVELGDGMIALTVDDIGSIPNEEITNCLDTLGSVSTWSIEQKRAILTLLQKQTVFGHPGTWTSETLASAGAIIQGMTIDEIKVLQLDVDAMEILGEHDGWTEAQKKEAFQRFLDYYKNGHHANALSGAEISILGHFTCGMTTDQIATIHHTVYLNASEAIGQVTSCNELQLIEWAKLAKLAFGDDVSTWDTSTIQRIGTVIGGLKEEDILKLTEDHIDSINPDHITYIPPSTFEKFSTEQLGFFSSNQAQSTTTSQLEALSPDQYSVLQLIASTVDAETPQNQDGSNFAGSFGKFQR</sequence>
<reference evidence="8 9" key="1">
    <citation type="submission" date="2020-06" db="EMBL/GenBank/DDBJ databases">
        <authorList>
            <person name="Li R."/>
            <person name="Bekaert M."/>
        </authorList>
    </citation>
    <scope>NUCLEOTIDE SEQUENCE [LARGE SCALE GENOMIC DNA]</scope>
    <source>
        <strain evidence="9">wild</strain>
    </source>
</reference>
<feature type="compositionally biased region" description="Basic residues" evidence="5">
    <location>
        <begin position="20"/>
        <end position="31"/>
    </location>
</feature>
<dbReference type="PANTHER" id="PTHR12202">
    <property type="entry name" value="ESF1 HOMOLOG"/>
    <property type="match status" value="1"/>
</dbReference>
<evidence type="ECO:0000313" key="8">
    <source>
        <dbReference type="EMBL" id="CAC5407467.1"/>
    </source>
</evidence>
<proteinExistence type="inferred from homology"/>
<feature type="region of interest" description="Disordered" evidence="5">
    <location>
        <begin position="267"/>
        <end position="286"/>
    </location>
</feature>
<feature type="compositionally biased region" description="Acidic residues" evidence="5">
    <location>
        <begin position="72"/>
        <end position="95"/>
    </location>
</feature>
<feature type="compositionally biased region" description="Acidic residues" evidence="5">
    <location>
        <begin position="433"/>
        <end position="445"/>
    </location>
</feature>
<dbReference type="PANTHER" id="PTHR12202:SF0">
    <property type="entry name" value="ESF1 HOMOLOG"/>
    <property type="match status" value="1"/>
</dbReference>
<dbReference type="Pfam" id="PF08159">
    <property type="entry name" value="NUC153"/>
    <property type="match status" value="1"/>
</dbReference>
<feature type="domain" description="NUC153" evidence="6">
    <location>
        <begin position="650"/>
        <end position="678"/>
    </location>
</feature>
<evidence type="ECO:0000256" key="5">
    <source>
        <dbReference type="SAM" id="MobiDB-lite"/>
    </source>
</evidence>
<feature type="compositionally biased region" description="Basic and acidic residues" evidence="5">
    <location>
        <begin position="632"/>
        <end position="645"/>
    </location>
</feature>
<feature type="compositionally biased region" description="Basic and acidic residues" evidence="5">
    <location>
        <begin position="578"/>
        <end position="593"/>
    </location>
</feature>
<protein>
    <submittedName>
        <fullName evidence="8">ESF1 homolog</fullName>
    </submittedName>
</protein>
<feature type="compositionally biased region" description="Polar residues" evidence="5">
    <location>
        <begin position="1989"/>
        <end position="1999"/>
    </location>
</feature>
<feature type="region of interest" description="Disordered" evidence="5">
    <location>
        <begin position="1988"/>
        <end position="2007"/>
    </location>
</feature>
<name>A0A6J8DIG8_MYTCO</name>
<accession>A0A6J8DIG8</accession>
<evidence type="ECO:0000259" key="6">
    <source>
        <dbReference type="Pfam" id="PF08159"/>
    </source>
</evidence>
<keyword evidence="4" id="KW-0539">Nucleus</keyword>
<feature type="compositionally biased region" description="Polar residues" evidence="5">
    <location>
        <begin position="447"/>
        <end position="457"/>
    </location>
</feature>
<dbReference type="InterPro" id="IPR012580">
    <property type="entry name" value="NUC153"/>
</dbReference>
<evidence type="ECO:0000259" key="7">
    <source>
        <dbReference type="Pfam" id="PF25121"/>
    </source>
</evidence>
<feature type="region of interest" description="Disordered" evidence="5">
    <location>
        <begin position="1"/>
        <end position="32"/>
    </location>
</feature>
<feature type="domain" description="ESF1 RRM" evidence="7">
    <location>
        <begin position="206"/>
        <end position="352"/>
    </location>
</feature>
<feature type="compositionally biased region" description="Basic and acidic residues" evidence="5">
    <location>
        <begin position="513"/>
        <end position="526"/>
    </location>
</feature>
<evidence type="ECO:0000313" key="9">
    <source>
        <dbReference type="Proteomes" id="UP000507470"/>
    </source>
</evidence>
<evidence type="ECO:0000256" key="3">
    <source>
        <dbReference type="ARBA" id="ARBA00023054"/>
    </source>
</evidence>
<feature type="region of interest" description="Disordered" evidence="5">
    <location>
        <begin position="501"/>
        <end position="645"/>
    </location>
</feature>
<keyword evidence="9" id="KW-1185">Reference proteome</keyword>